<feature type="region of interest" description="Disordered" evidence="1">
    <location>
        <begin position="46"/>
        <end position="67"/>
    </location>
</feature>
<dbReference type="EMBL" id="BGZK01002990">
    <property type="protein sequence ID" value="GBP97701.1"/>
    <property type="molecule type" value="Genomic_DNA"/>
</dbReference>
<comment type="caution">
    <text evidence="2">The sequence shown here is derived from an EMBL/GenBank/DDBJ whole genome shotgun (WGS) entry which is preliminary data.</text>
</comment>
<dbReference type="Proteomes" id="UP000299102">
    <property type="component" value="Unassembled WGS sequence"/>
</dbReference>
<feature type="non-terminal residue" evidence="2">
    <location>
        <position position="98"/>
    </location>
</feature>
<dbReference type="OrthoDB" id="295029at2759"/>
<evidence type="ECO:0000256" key="1">
    <source>
        <dbReference type="SAM" id="MobiDB-lite"/>
    </source>
</evidence>
<name>A0A4C2AA25_EUMVA</name>
<dbReference type="AlphaFoldDB" id="A0A4C2AA25"/>
<gene>
    <name evidence="2" type="ORF">EVAR_69959_1</name>
</gene>
<reference evidence="2 3" key="1">
    <citation type="journal article" date="2019" name="Commun. Biol.">
        <title>The bagworm genome reveals a unique fibroin gene that provides high tensile strength.</title>
        <authorList>
            <person name="Kono N."/>
            <person name="Nakamura H."/>
            <person name="Ohtoshi R."/>
            <person name="Tomita M."/>
            <person name="Numata K."/>
            <person name="Arakawa K."/>
        </authorList>
    </citation>
    <scope>NUCLEOTIDE SEQUENCE [LARGE SCALE GENOMIC DNA]</scope>
</reference>
<organism evidence="2 3">
    <name type="scientific">Eumeta variegata</name>
    <name type="common">Bagworm moth</name>
    <name type="synonym">Eumeta japonica</name>
    <dbReference type="NCBI Taxonomy" id="151549"/>
    <lineage>
        <taxon>Eukaryota</taxon>
        <taxon>Metazoa</taxon>
        <taxon>Ecdysozoa</taxon>
        <taxon>Arthropoda</taxon>
        <taxon>Hexapoda</taxon>
        <taxon>Insecta</taxon>
        <taxon>Pterygota</taxon>
        <taxon>Neoptera</taxon>
        <taxon>Endopterygota</taxon>
        <taxon>Lepidoptera</taxon>
        <taxon>Glossata</taxon>
        <taxon>Ditrysia</taxon>
        <taxon>Tineoidea</taxon>
        <taxon>Psychidae</taxon>
        <taxon>Oiketicinae</taxon>
        <taxon>Eumeta</taxon>
    </lineage>
</organism>
<protein>
    <submittedName>
        <fullName evidence="2">Uncharacterized protein</fullName>
    </submittedName>
</protein>
<sequence>MFWGIQDPPSHNIEILWNHREVEKCLHSIFPYSDISPKATANNKAAQAASNVAKESPHANSPLDDHIKPINDVNFTIDAVTTEQSKPPTSYPSDIQIH</sequence>
<keyword evidence="3" id="KW-1185">Reference proteome</keyword>
<evidence type="ECO:0000313" key="3">
    <source>
        <dbReference type="Proteomes" id="UP000299102"/>
    </source>
</evidence>
<proteinExistence type="predicted"/>
<evidence type="ECO:0000313" key="2">
    <source>
        <dbReference type="EMBL" id="GBP97701.1"/>
    </source>
</evidence>
<accession>A0A4C2AA25</accession>